<name>A0ABU5DPE5_9BURK</name>
<dbReference type="InterPro" id="IPR000847">
    <property type="entry name" value="LysR_HTH_N"/>
</dbReference>
<evidence type="ECO:0000256" key="4">
    <source>
        <dbReference type="ARBA" id="ARBA00023163"/>
    </source>
</evidence>
<dbReference type="RefSeq" id="WP_320426152.1">
    <property type="nucleotide sequence ID" value="NZ_JAXCLA010000009.1"/>
</dbReference>
<dbReference type="Proteomes" id="UP001285263">
    <property type="component" value="Unassembled WGS sequence"/>
</dbReference>
<keyword evidence="3" id="KW-0238">DNA-binding</keyword>
<dbReference type="EMBL" id="JAXCLA010000009">
    <property type="protein sequence ID" value="MDY0748190.1"/>
    <property type="molecule type" value="Genomic_DNA"/>
</dbReference>
<dbReference type="InterPro" id="IPR036388">
    <property type="entry name" value="WH-like_DNA-bd_sf"/>
</dbReference>
<proteinExistence type="inferred from homology"/>
<dbReference type="Pfam" id="PF00126">
    <property type="entry name" value="HTH_1"/>
    <property type="match status" value="1"/>
</dbReference>
<keyword evidence="7" id="KW-1185">Reference proteome</keyword>
<dbReference type="InterPro" id="IPR005119">
    <property type="entry name" value="LysR_subst-bd"/>
</dbReference>
<dbReference type="Pfam" id="PF03466">
    <property type="entry name" value="LysR_substrate"/>
    <property type="match status" value="1"/>
</dbReference>
<evidence type="ECO:0000256" key="3">
    <source>
        <dbReference type="ARBA" id="ARBA00023125"/>
    </source>
</evidence>
<dbReference type="SUPFAM" id="SSF53850">
    <property type="entry name" value="Periplasmic binding protein-like II"/>
    <property type="match status" value="1"/>
</dbReference>
<accession>A0ABU5DPE5</accession>
<dbReference type="Gene3D" id="1.10.10.10">
    <property type="entry name" value="Winged helix-like DNA-binding domain superfamily/Winged helix DNA-binding domain"/>
    <property type="match status" value="1"/>
</dbReference>
<sequence length="302" mass="32882">MDLLALADFHLVATHRGFGRASRASGQSKASLSRHVRELEESLGVRLIERGKRTLRLTDEGVVLHERTGSQIGEIKEALQDVKAGLGRPSGRLRISVPLLFAQTSLGSLAAAFLEAYPDVLLDVVADDRFIDLVADEIDAVVRVNPRPDSDLVGRCFLRNRLVLVAPPALSRPGLAPDGQIESIPAVLRHGAAEDEAWRVIDEQDGRERVFYPRAVMRLASPLSVRDAALAGAGAALIPRTIAVDALASGRLVSWGLSNQAPTEIWVLHASQRLASPKVRAFVDFVCHHFQDDGRQDPLTRD</sequence>
<dbReference type="PROSITE" id="PS50931">
    <property type="entry name" value="HTH_LYSR"/>
    <property type="match status" value="1"/>
</dbReference>
<comment type="caution">
    <text evidence="6">The sequence shown here is derived from an EMBL/GenBank/DDBJ whole genome shotgun (WGS) entry which is preliminary data.</text>
</comment>
<evidence type="ECO:0000256" key="2">
    <source>
        <dbReference type="ARBA" id="ARBA00023015"/>
    </source>
</evidence>
<evidence type="ECO:0000256" key="1">
    <source>
        <dbReference type="ARBA" id="ARBA00009437"/>
    </source>
</evidence>
<dbReference type="Gene3D" id="3.40.190.290">
    <property type="match status" value="1"/>
</dbReference>
<dbReference type="SUPFAM" id="SSF46785">
    <property type="entry name" value="Winged helix' DNA-binding domain"/>
    <property type="match status" value="1"/>
</dbReference>
<protein>
    <submittedName>
        <fullName evidence="6">LysR family transcriptional regulator</fullName>
    </submittedName>
</protein>
<evidence type="ECO:0000313" key="6">
    <source>
        <dbReference type="EMBL" id="MDY0748190.1"/>
    </source>
</evidence>
<dbReference type="InterPro" id="IPR058163">
    <property type="entry name" value="LysR-type_TF_proteobact-type"/>
</dbReference>
<evidence type="ECO:0000313" key="7">
    <source>
        <dbReference type="Proteomes" id="UP001285263"/>
    </source>
</evidence>
<comment type="similarity">
    <text evidence="1">Belongs to the LysR transcriptional regulatory family.</text>
</comment>
<reference evidence="6 7" key="1">
    <citation type="submission" date="2023-11" db="EMBL/GenBank/DDBJ databases">
        <title>Paucibacter sp. nov., isolated from fresh soil in Korea.</title>
        <authorList>
            <person name="Le N.T.T."/>
        </authorList>
    </citation>
    <scope>NUCLEOTIDE SEQUENCE [LARGE SCALE GENOMIC DNA]</scope>
    <source>
        <strain evidence="6 7">R3-3</strain>
    </source>
</reference>
<keyword evidence="2" id="KW-0805">Transcription regulation</keyword>
<organism evidence="6 7">
    <name type="scientific">Roseateles agri</name>
    <dbReference type="NCBI Taxonomy" id="3098619"/>
    <lineage>
        <taxon>Bacteria</taxon>
        <taxon>Pseudomonadati</taxon>
        <taxon>Pseudomonadota</taxon>
        <taxon>Betaproteobacteria</taxon>
        <taxon>Burkholderiales</taxon>
        <taxon>Sphaerotilaceae</taxon>
        <taxon>Roseateles</taxon>
    </lineage>
</organism>
<feature type="domain" description="HTH lysR-type" evidence="5">
    <location>
        <begin position="1"/>
        <end position="58"/>
    </location>
</feature>
<dbReference type="PANTHER" id="PTHR30537:SF5">
    <property type="entry name" value="HTH-TYPE TRANSCRIPTIONAL ACTIVATOR TTDR-RELATED"/>
    <property type="match status" value="1"/>
</dbReference>
<gene>
    <name evidence="6" type="ORF">SNE35_27060</name>
</gene>
<dbReference type="PANTHER" id="PTHR30537">
    <property type="entry name" value="HTH-TYPE TRANSCRIPTIONAL REGULATOR"/>
    <property type="match status" value="1"/>
</dbReference>
<dbReference type="InterPro" id="IPR036390">
    <property type="entry name" value="WH_DNA-bd_sf"/>
</dbReference>
<keyword evidence="4" id="KW-0804">Transcription</keyword>
<evidence type="ECO:0000259" key="5">
    <source>
        <dbReference type="PROSITE" id="PS50931"/>
    </source>
</evidence>